<evidence type="ECO:0000313" key="4">
    <source>
        <dbReference type="EMBL" id="TDG09878.1"/>
    </source>
</evidence>
<evidence type="ECO:0000259" key="3">
    <source>
        <dbReference type="SMART" id="SM00470"/>
    </source>
</evidence>
<dbReference type="SUPFAM" id="SSF110849">
    <property type="entry name" value="ParB/Sulfiredoxin"/>
    <property type="match status" value="1"/>
</dbReference>
<dbReference type="InterPro" id="IPR003115">
    <property type="entry name" value="ParB_N"/>
</dbReference>
<dbReference type="InterPro" id="IPR050336">
    <property type="entry name" value="Chromosome_partition/occlusion"/>
</dbReference>
<dbReference type="GO" id="GO:0007059">
    <property type="term" value="P:chromosome segregation"/>
    <property type="evidence" value="ECO:0007669"/>
    <property type="project" value="TreeGrafter"/>
</dbReference>
<comment type="caution">
    <text evidence="4">The sequence shown here is derived from an EMBL/GenBank/DDBJ whole genome shotgun (WGS) entry which is preliminary data.</text>
</comment>
<dbReference type="SMART" id="SM00470">
    <property type="entry name" value="ParB"/>
    <property type="match status" value="1"/>
</dbReference>
<dbReference type="GO" id="GO:0003677">
    <property type="term" value="F:DNA binding"/>
    <property type="evidence" value="ECO:0007669"/>
    <property type="project" value="InterPro"/>
</dbReference>
<dbReference type="OrthoDB" id="8702972at2"/>
<dbReference type="SUPFAM" id="SSF109709">
    <property type="entry name" value="KorB DNA-binding domain-like"/>
    <property type="match status" value="1"/>
</dbReference>
<feature type="region of interest" description="Disordered" evidence="2">
    <location>
        <begin position="1"/>
        <end position="48"/>
    </location>
</feature>
<dbReference type="InterPro" id="IPR036086">
    <property type="entry name" value="ParB/Sulfiredoxin_sf"/>
</dbReference>
<organism evidence="4 5">
    <name type="scientific">Paraburkholderia guartelaensis</name>
    <dbReference type="NCBI Taxonomy" id="2546446"/>
    <lineage>
        <taxon>Bacteria</taxon>
        <taxon>Pseudomonadati</taxon>
        <taxon>Pseudomonadota</taxon>
        <taxon>Betaproteobacteria</taxon>
        <taxon>Burkholderiales</taxon>
        <taxon>Burkholderiaceae</taxon>
        <taxon>Paraburkholderia</taxon>
    </lineage>
</organism>
<dbReference type="Pfam" id="PF02195">
    <property type="entry name" value="ParB_N"/>
    <property type="match status" value="1"/>
</dbReference>
<dbReference type="NCBIfam" id="TIGR00180">
    <property type="entry name" value="parB_part"/>
    <property type="match status" value="1"/>
</dbReference>
<evidence type="ECO:0000256" key="1">
    <source>
        <dbReference type="ARBA" id="ARBA00006295"/>
    </source>
</evidence>
<dbReference type="CDD" id="cd16393">
    <property type="entry name" value="SPO0J_N"/>
    <property type="match status" value="1"/>
</dbReference>
<gene>
    <name evidence="4" type="ORF">E1N52_05020</name>
</gene>
<dbReference type="Proteomes" id="UP000295606">
    <property type="component" value="Unassembled WGS sequence"/>
</dbReference>
<dbReference type="PANTHER" id="PTHR33375">
    <property type="entry name" value="CHROMOSOME-PARTITIONING PROTEIN PARB-RELATED"/>
    <property type="match status" value="1"/>
</dbReference>
<dbReference type="GO" id="GO:0005694">
    <property type="term" value="C:chromosome"/>
    <property type="evidence" value="ECO:0007669"/>
    <property type="project" value="TreeGrafter"/>
</dbReference>
<name>A0A4R5LJQ1_9BURK</name>
<dbReference type="AlphaFoldDB" id="A0A4R5LJQ1"/>
<comment type="similarity">
    <text evidence="1">Belongs to the ParB family.</text>
</comment>
<sequence>MEGRQVSSFRDKMAAKTRELGSSSERPATERPAAVAPAAEPPRRSSAFKTGPGMLGALAVAQQRIQELENTSDKLMLPVNAIQPNPWQPRKIFSDEGLASLAESIREVGLVEPIVVRRAENGYQLIAGERRLRAHALIQAQDIRASVIECSDQDMAVLALVENVGREDLTDYEIGQSLRRAEREFPTRKRMAEALGMSRKGLYRFLAFENLPDFIRSDLDLNPRLLGGSAADEVVSAIKKYGSAGLSAARELWPAVVGRTLDQGKLAAAIGAQAGRGESTESVSERSIEKIFSGKSHAGSITKDTNSFTVKLKTGVLSDAQETQIRELISQLFNVKPG</sequence>
<feature type="compositionally biased region" description="Basic and acidic residues" evidence="2">
    <location>
        <begin position="1"/>
        <end position="19"/>
    </location>
</feature>
<dbReference type="InterPro" id="IPR004437">
    <property type="entry name" value="ParB/RepB/Spo0J"/>
</dbReference>
<feature type="domain" description="ParB-like N-terminal" evidence="3">
    <location>
        <begin position="75"/>
        <end position="164"/>
    </location>
</feature>
<reference evidence="4 5" key="1">
    <citation type="submission" date="2019-03" db="EMBL/GenBank/DDBJ databases">
        <title>Paraburkholderia sp. isolated from native Mimosa gymnas in Guartela State Park, Brazil.</title>
        <authorList>
            <person name="Paulitsch F."/>
            <person name="Hungria M."/>
            <person name="Delamuta J.R.M."/>
            <person name="Ribeiro R.A."/>
            <person name="Dall'Agnol R."/>
            <person name="Silva J.S.B."/>
        </authorList>
    </citation>
    <scope>NUCLEOTIDE SEQUENCE [LARGE SCALE GENOMIC DNA]</scope>
    <source>
        <strain evidence="4 5">CNPSo 3008</strain>
    </source>
</reference>
<evidence type="ECO:0000313" key="5">
    <source>
        <dbReference type="Proteomes" id="UP000295606"/>
    </source>
</evidence>
<dbReference type="PANTHER" id="PTHR33375:SF1">
    <property type="entry name" value="CHROMOSOME-PARTITIONING PROTEIN PARB-RELATED"/>
    <property type="match status" value="1"/>
</dbReference>
<accession>A0A4R5LJQ1</accession>
<proteinExistence type="inferred from homology"/>
<dbReference type="Gene3D" id="1.10.10.2830">
    <property type="match status" value="1"/>
</dbReference>
<protein>
    <submittedName>
        <fullName evidence="4">ParB/RepB/Spo0J family partition protein</fullName>
    </submittedName>
</protein>
<evidence type="ECO:0000256" key="2">
    <source>
        <dbReference type="SAM" id="MobiDB-lite"/>
    </source>
</evidence>
<dbReference type="EMBL" id="SMOD01000003">
    <property type="protein sequence ID" value="TDG09878.1"/>
    <property type="molecule type" value="Genomic_DNA"/>
</dbReference>
<dbReference type="Gene3D" id="3.90.1530.30">
    <property type="match status" value="1"/>
</dbReference>